<dbReference type="InterPro" id="IPR036291">
    <property type="entry name" value="NAD(P)-bd_dom_sf"/>
</dbReference>
<reference evidence="3 4" key="1">
    <citation type="submission" date="2014-01" db="EMBL/GenBank/DDBJ databases">
        <title>Plasmidome dynamics in the species complex Clostridium novyi sensu lato converts strains of independent lineages into distinctly different pathogens.</title>
        <authorList>
            <person name="Skarin H."/>
            <person name="Segerman B."/>
        </authorList>
    </citation>
    <scope>NUCLEOTIDE SEQUENCE [LARGE SCALE GENOMIC DNA]</scope>
    <source>
        <strain evidence="3 4">4552</strain>
    </source>
</reference>
<dbReference type="AlphaFoldDB" id="A0A0A0I4S5"/>
<organism evidence="3 4">
    <name type="scientific">Clostridium novyi A str. 4552</name>
    <dbReference type="NCBI Taxonomy" id="1444289"/>
    <lineage>
        <taxon>Bacteria</taxon>
        <taxon>Bacillati</taxon>
        <taxon>Bacillota</taxon>
        <taxon>Clostridia</taxon>
        <taxon>Eubacteriales</taxon>
        <taxon>Clostridiaceae</taxon>
        <taxon>Clostridium</taxon>
    </lineage>
</organism>
<name>A0A0A0I4S5_CLONO</name>
<dbReference type="OrthoDB" id="9810755at2"/>
<dbReference type="Proteomes" id="UP000030012">
    <property type="component" value="Unassembled WGS sequence"/>
</dbReference>
<proteinExistence type="predicted"/>
<evidence type="ECO:0000313" key="4">
    <source>
        <dbReference type="Proteomes" id="UP000030012"/>
    </source>
</evidence>
<dbReference type="InterPro" id="IPR018931">
    <property type="entry name" value="DUF2520"/>
</dbReference>
<comment type="caution">
    <text evidence="3">The sequence shown here is derived from an EMBL/GenBank/DDBJ whole genome shotgun (WGS) entry which is preliminary data.</text>
</comment>
<dbReference type="PANTHER" id="PTHR40459">
    <property type="entry name" value="CONSERVED HYPOTHETICAL ALANINE AND LEUCINE RICH PROTEIN"/>
    <property type="match status" value="1"/>
</dbReference>
<protein>
    <recommendedName>
        <fullName evidence="5">NADP oxidoreductase</fullName>
    </recommendedName>
</protein>
<dbReference type="Pfam" id="PF10728">
    <property type="entry name" value="DUF2520"/>
    <property type="match status" value="1"/>
</dbReference>
<dbReference type="SUPFAM" id="SSF51735">
    <property type="entry name" value="NAD(P)-binding Rossmann-fold domains"/>
    <property type="match status" value="1"/>
</dbReference>
<evidence type="ECO:0000259" key="2">
    <source>
        <dbReference type="Pfam" id="PF10728"/>
    </source>
</evidence>
<dbReference type="InterPro" id="IPR037108">
    <property type="entry name" value="TM1727-like_C_sf"/>
</dbReference>
<feature type="domain" description="DUF2520" evidence="2">
    <location>
        <begin position="133"/>
        <end position="256"/>
    </location>
</feature>
<accession>A0A0A0I4S5</accession>
<dbReference type="EMBL" id="JENJ01000043">
    <property type="protein sequence ID" value="KGM95291.1"/>
    <property type="molecule type" value="Genomic_DNA"/>
</dbReference>
<dbReference type="PANTHER" id="PTHR40459:SF1">
    <property type="entry name" value="CONSERVED HYPOTHETICAL ALANINE AND LEUCINE RICH PROTEIN"/>
    <property type="match status" value="1"/>
</dbReference>
<gene>
    <name evidence="3" type="ORF">Z968_09425</name>
</gene>
<sequence length="281" mass="31714">MKIGFIGGGRVGFSLGRYFVEKGLRISGYYSRTYRSAYEASKFTNSNSYEKLNDLIKNSDTIFFTTPDDAIHDVWNKMYNCDVKGKIICHTSGSLSSEIFSNINNSGAFGYSIHPMFPFCDKFNDYKKLNTAYFSIEGDTKYLHYLYSVLSSLGNKVLLMKPQNKKLYHLANVTVSNLVLSIINLGCEYLNKCGISNEDAINAFFPLIESNIKNLKENGVLKAITGPVERGDIGTIKKHMEVIPHEDKEMYKCLSSNLLRLSKIKNPEVNYGELEKYLGGI</sequence>
<evidence type="ECO:0008006" key="5">
    <source>
        <dbReference type="Google" id="ProtNLM"/>
    </source>
</evidence>
<dbReference type="Gene3D" id="3.40.50.720">
    <property type="entry name" value="NAD(P)-binding Rossmann-like Domain"/>
    <property type="match status" value="1"/>
</dbReference>
<dbReference type="InterPro" id="IPR008927">
    <property type="entry name" value="6-PGluconate_DH-like_C_sf"/>
</dbReference>
<feature type="domain" description="Putative oxidoreductase/dehydrogenase Rossmann-like" evidence="1">
    <location>
        <begin position="2"/>
        <end position="115"/>
    </location>
</feature>
<dbReference type="Gene3D" id="1.10.1040.20">
    <property type="entry name" value="ProC-like, C-terminal domain"/>
    <property type="match status" value="1"/>
</dbReference>
<dbReference type="SUPFAM" id="SSF48179">
    <property type="entry name" value="6-phosphogluconate dehydrogenase C-terminal domain-like"/>
    <property type="match status" value="1"/>
</dbReference>
<dbReference type="RefSeq" id="WP_039255796.1">
    <property type="nucleotide sequence ID" value="NZ_JENJ01000043.1"/>
</dbReference>
<dbReference type="InterPro" id="IPR019665">
    <property type="entry name" value="OxRdtase/DH_put_Rossmann_dom"/>
</dbReference>
<evidence type="ECO:0000259" key="1">
    <source>
        <dbReference type="Pfam" id="PF10727"/>
    </source>
</evidence>
<dbReference type="Pfam" id="PF10727">
    <property type="entry name" value="Rossmann-like"/>
    <property type="match status" value="1"/>
</dbReference>
<evidence type="ECO:0000313" key="3">
    <source>
        <dbReference type="EMBL" id="KGM95291.1"/>
    </source>
</evidence>